<gene>
    <name evidence="13" type="ORF">TAV2_LOCUS10077</name>
</gene>
<evidence type="ECO:0000256" key="6">
    <source>
        <dbReference type="ARBA" id="ARBA00022771"/>
    </source>
</evidence>
<keyword evidence="8" id="KW-0862">Zinc</keyword>
<evidence type="ECO:0000259" key="12">
    <source>
        <dbReference type="PROSITE" id="PS50089"/>
    </source>
</evidence>
<evidence type="ECO:0000256" key="7">
    <source>
        <dbReference type="ARBA" id="ARBA00022786"/>
    </source>
</evidence>
<feature type="domain" description="RING-type" evidence="12">
    <location>
        <begin position="175"/>
        <end position="217"/>
    </location>
</feature>
<keyword evidence="7" id="KW-0833">Ubl conjugation pathway</keyword>
<feature type="transmembrane region" description="Helical" evidence="11">
    <location>
        <begin position="58"/>
        <end position="79"/>
    </location>
</feature>
<dbReference type="EC" id="2.3.2.27" evidence="3"/>
<reference evidence="13 14" key="1">
    <citation type="submission" date="2022-03" db="EMBL/GenBank/DDBJ databases">
        <authorList>
            <person name="Nunn A."/>
            <person name="Chopra R."/>
            <person name="Nunn A."/>
            <person name="Contreras Garrido A."/>
        </authorList>
    </citation>
    <scope>NUCLEOTIDE SEQUENCE [LARGE SCALE GENOMIC DNA]</scope>
</reference>
<keyword evidence="5" id="KW-0479">Metal-binding</keyword>
<feature type="compositionally biased region" description="Basic and acidic residues" evidence="10">
    <location>
        <begin position="435"/>
        <end position="445"/>
    </location>
</feature>
<evidence type="ECO:0000313" key="13">
    <source>
        <dbReference type="EMBL" id="CAH2053349.1"/>
    </source>
</evidence>
<protein>
    <recommendedName>
        <fullName evidence="3">RING-type E3 ubiquitin transferase</fullName>
        <ecNumber evidence="3">2.3.2.27</ecNumber>
    </recommendedName>
</protein>
<evidence type="ECO:0000256" key="3">
    <source>
        <dbReference type="ARBA" id="ARBA00012483"/>
    </source>
</evidence>
<dbReference type="Gene3D" id="3.30.40.10">
    <property type="entry name" value="Zinc/RING finger domain, C3HC4 (zinc finger)"/>
    <property type="match status" value="1"/>
</dbReference>
<comment type="catalytic activity">
    <reaction evidence="1">
        <text>S-ubiquitinyl-[E2 ubiquitin-conjugating enzyme]-L-cysteine + [acceptor protein]-L-lysine = [E2 ubiquitin-conjugating enzyme]-L-cysteine + N(6)-ubiquitinyl-[acceptor protein]-L-lysine.</text>
        <dbReference type="EC" id="2.3.2.27"/>
    </reaction>
</comment>
<dbReference type="GO" id="GO:0008270">
    <property type="term" value="F:zinc ion binding"/>
    <property type="evidence" value="ECO:0007669"/>
    <property type="project" value="UniProtKB-KW"/>
</dbReference>
<evidence type="ECO:0000256" key="2">
    <source>
        <dbReference type="ARBA" id="ARBA00004906"/>
    </source>
</evidence>
<dbReference type="PANTHER" id="PTHR46913:SF21">
    <property type="entry name" value="RING-TYPE E3 UBIQUITIN TRANSFERASE"/>
    <property type="match status" value="1"/>
</dbReference>
<keyword evidence="6 9" id="KW-0863">Zinc-finger</keyword>
<evidence type="ECO:0000256" key="5">
    <source>
        <dbReference type="ARBA" id="ARBA00022723"/>
    </source>
</evidence>
<dbReference type="InterPro" id="IPR044600">
    <property type="entry name" value="ATL1/ATL16-like"/>
</dbReference>
<evidence type="ECO:0000256" key="8">
    <source>
        <dbReference type="ARBA" id="ARBA00022833"/>
    </source>
</evidence>
<keyword evidence="11" id="KW-0472">Membrane</keyword>
<sequence length="513" mass="57951">MRFAAPPPRSGNISPFPSPAPSPYFSPAPSPYLSPFSGVSEEILSRSSDPPLQFSPPLIAMVVVLAAAFLFVTYSRLISRRFISPIFRRFRRWRCRRRRLLHLSSASSASTSSSDLRSFSPFPFDSFHYSSYSPYGLDDSVIKTLPLFLYSAAACTGKSVSAAAVGKTSAAVADCAVCLLEFEEGDYVRTLPLCFHAFHLECIDEWLRSHPNCPLCRTAILGSTAAGVLAPTSPFVPLMAPRIRPSFDDESNAIIIRSEIPQRSNWNTIAAVTVDQEITVSVEEQSPAISRFRELKRSYSFDYEREESASERVTMEPATVSPWRYRRSTWNKQRQSPFGNLISKSRVFSFRNYRGAKSPFFRRRSGVFFPISERIPATGSSSRRTKSMTSPMFFRTAPHSSSRLRCGDPEALLSPERWRRRDTWLSIDRRRQDSEGLSIDRRRQDSEEEDDDDDAEETDMFSGMFMKKPEKAVALKELKQNVALFGGGVVLIRLAPYVLAYFSDSKQELKIDL</sequence>
<feature type="region of interest" description="Disordered" evidence="10">
    <location>
        <begin position="435"/>
        <end position="457"/>
    </location>
</feature>
<feature type="compositionally biased region" description="Polar residues" evidence="10">
    <location>
        <begin position="378"/>
        <end position="390"/>
    </location>
</feature>
<evidence type="ECO:0000256" key="11">
    <source>
        <dbReference type="SAM" id="Phobius"/>
    </source>
</evidence>
<feature type="region of interest" description="Disordered" evidence="10">
    <location>
        <begin position="377"/>
        <end position="408"/>
    </location>
</feature>
<comment type="pathway">
    <text evidence="2">Protein modification; protein ubiquitination.</text>
</comment>
<dbReference type="CDD" id="cd16461">
    <property type="entry name" value="RING-H2_EL5-like"/>
    <property type="match status" value="1"/>
</dbReference>
<proteinExistence type="predicted"/>
<keyword evidence="11" id="KW-1133">Transmembrane helix</keyword>
<dbReference type="Pfam" id="PF13639">
    <property type="entry name" value="zf-RING_2"/>
    <property type="match status" value="1"/>
</dbReference>
<organism evidence="13 14">
    <name type="scientific">Thlaspi arvense</name>
    <name type="common">Field penny-cress</name>
    <dbReference type="NCBI Taxonomy" id="13288"/>
    <lineage>
        <taxon>Eukaryota</taxon>
        <taxon>Viridiplantae</taxon>
        <taxon>Streptophyta</taxon>
        <taxon>Embryophyta</taxon>
        <taxon>Tracheophyta</taxon>
        <taxon>Spermatophyta</taxon>
        <taxon>Magnoliopsida</taxon>
        <taxon>eudicotyledons</taxon>
        <taxon>Gunneridae</taxon>
        <taxon>Pentapetalae</taxon>
        <taxon>rosids</taxon>
        <taxon>malvids</taxon>
        <taxon>Brassicales</taxon>
        <taxon>Brassicaceae</taxon>
        <taxon>Thlaspideae</taxon>
        <taxon>Thlaspi</taxon>
    </lineage>
</organism>
<dbReference type="InterPro" id="IPR013083">
    <property type="entry name" value="Znf_RING/FYVE/PHD"/>
</dbReference>
<dbReference type="EMBL" id="OU466859">
    <property type="protein sequence ID" value="CAH2053349.1"/>
    <property type="molecule type" value="Genomic_DNA"/>
</dbReference>
<feature type="transmembrane region" description="Helical" evidence="11">
    <location>
        <begin position="482"/>
        <end position="503"/>
    </location>
</feature>
<dbReference type="AlphaFoldDB" id="A0AAU9RY13"/>
<dbReference type="FunFam" id="3.30.40.10:FF:000591">
    <property type="entry name" value="RING-H2 finger protein ATL65"/>
    <property type="match status" value="1"/>
</dbReference>
<evidence type="ECO:0000313" key="14">
    <source>
        <dbReference type="Proteomes" id="UP000836841"/>
    </source>
</evidence>
<feature type="compositionally biased region" description="Acidic residues" evidence="10">
    <location>
        <begin position="446"/>
        <end position="457"/>
    </location>
</feature>
<evidence type="ECO:0000256" key="9">
    <source>
        <dbReference type="PROSITE-ProRule" id="PRU00175"/>
    </source>
</evidence>
<keyword evidence="11" id="KW-0812">Transmembrane</keyword>
<dbReference type="SUPFAM" id="SSF57850">
    <property type="entry name" value="RING/U-box"/>
    <property type="match status" value="1"/>
</dbReference>
<dbReference type="InterPro" id="IPR001841">
    <property type="entry name" value="Znf_RING"/>
</dbReference>
<evidence type="ECO:0000256" key="10">
    <source>
        <dbReference type="SAM" id="MobiDB-lite"/>
    </source>
</evidence>
<dbReference type="Proteomes" id="UP000836841">
    <property type="component" value="Chromosome 3"/>
</dbReference>
<name>A0AAU9RY13_THLAR</name>
<dbReference type="SMART" id="SM00184">
    <property type="entry name" value="RING"/>
    <property type="match status" value="1"/>
</dbReference>
<dbReference type="PANTHER" id="PTHR46913">
    <property type="entry name" value="RING-H2 FINGER PROTEIN ATL16"/>
    <property type="match status" value="1"/>
</dbReference>
<dbReference type="GO" id="GO:0016567">
    <property type="term" value="P:protein ubiquitination"/>
    <property type="evidence" value="ECO:0007669"/>
    <property type="project" value="InterPro"/>
</dbReference>
<dbReference type="PROSITE" id="PS50089">
    <property type="entry name" value="ZF_RING_2"/>
    <property type="match status" value="1"/>
</dbReference>
<evidence type="ECO:0000256" key="1">
    <source>
        <dbReference type="ARBA" id="ARBA00000900"/>
    </source>
</evidence>
<keyword evidence="14" id="KW-1185">Reference proteome</keyword>
<evidence type="ECO:0000256" key="4">
    <source>
        <dbReference type="ARBA" id="ARBA00022679"/>
    </source>
</evidence>
<keyword evidence="4" id="KW-0808">Transferase</keyword>
<accession>A0AAU9RY13</accession>
<dbReference type="GO" id="GO:0061630">
    <property type="term" value="F:ubiquitin protein ligase activity"/>
    <property type="evidence" value="ECO:0007669"/>
    <property type="project" value="UniProtKB-EC"/>
</dbReference>